<evidence type="ECO:0000256" key="2">
    <source>
        <dbReference type="SAM" id="MobiDB-lite"/>
    </source>
</evidence>
<dbReference type="InterPro" id="IPR038919">
    <property type="entry name" value="STB2/STB2"/>
</dbReference>
<feature type="coiled-coil region" evidence="1">
    <location>
        <begin position="877"/>
        <end position="904"/>
    </location>
</feature>
<evidence type="ECO:0000256" key="1">
    <source>
        <dbReference type="SAM" id="Coils"/>
    </source>
</evidence>
<proteinExistence type="predicted"/>
<feature type="region of interest" description="Disordered" evidence="2">
    <location>
        <begin position="472"/>
        <end position="492"/>
    </location>
</feature>
<accession>A0A420Y9N6</accession>
<gene>
    <name evidence="4" type="ORF">DL546_006362</name>
</gene>
<feature type="region of interest" description="Disordered" evidence="2">
    <location>
        <begin position="650"/>
        <end position="676"/>
    </location>
</feature>
<dbReference type="Proteomes" id="UP000275385">
    <property type="component" value="Unassembled WGS sequence"/>
</dbReference>
<keyword evidence="1" id="KW-0175">Coiled coil</keyword>
<evidence type="ECO:0000313" key="5">
    <source>
        <dbReference type="Proteomes" id="UP000275385"/>
    </source>
</evidence>
<evidence type="ECO:0000259" key="3">
    <source>
        <dbReference type="Pfam" id="PF25995"/>
    </source>
</evidence>
<dbReference type="PANTHER" id="PTHR31011">
    <property type="entry name" value="PROTEIN STB2-RELATED"/>
    <property type="match status" value="1"/>
</dbReference>
<name>A0A420Y9N6_9PEZI</name>
<reference evidence="4 5" key="1">
    <citation type="submission" date="2018-08" db="EMBL/GenBank/DDBJ databases">
        <title>Draft genome of the lignicolous fungus Coniochaeta pulveracea.</title>
        <authorList>
            <person name="Borstlap C.J."/>
            <person name="De Witt R.N."/>
            <person name="Botha A."/>
            <person name="Volschenk H."/>
        </authorList>
    </citation>
    <scope>NUCLEOTIDE SEQUENCE [LARGE SCALE GENOMIC DNA]</scope>
    <source>
        <strain evidence="4 5">CAB683</strain>
    </source>
</reference>
<dbReference type="InterPro" id="IPR059025">
    <property type="entry name" value="STB6_N"/>
</dbReference>
<dbReference type="PANTHER" id="PTHR31011:SF2">
    <property type="entry name" value="PROTEIN STB2-RELATED"/>
    <property type="match status" value="1"/>
</dbReference>
<feature type="compositionally biased region" description="Low complexity" evidence="2">
    <location>
        <begin position="34"/>
        <end position="44"/>
    </location>
</feature>
<dbReference type="GO" id="GO:0070822">
    <property type="term" value="C:Sin3-type complex"/>
    <property type="evidence" value="ECO:0007669"/>
    <property type="project" value="TreeGrafter"/>
</dbReference>
<organism evidence="4 5">
    <name type="scientific">Coniochaeta pulveracea</name>
    <dbReference type="NCBI Taxonomy" id="177199"/>
    <lineage>
        <taxon>Eukaryota</taxon>
        <taxon>Fungi</taxon>
        <taxon>Dikarya</taxon>
        <taxon>Ascomycota</taxon>
        <taxon>Pezizomycotina</taxon>
        <taxon>Sordariomycetes</taxon>
        <taxon>Sordariomycetidae</taxon>
        <taxon>Coniochaetales</taxon>
        <taxon>Coniochaetaceae</taxon>
        <taxon>Coniochaeta</taxon>
    </lineage>
</organism>
<dbReference type="Pfam" id="PF25995">
    <property type="entry name" value="STB6_N"/>
    <property type="match status" value="1"/>
</dbReference>
<dbReference type="EMBL" id="QVQW01000029">
    <property type="protein sequence ID" value="RKU44608.1"/>
    <property type="molecule type" value="Genomic_DNA"/>
</dbReference>
<protein>
    <recommendedName>
        <fullName evidence="3">STB6-like N-terminal domain-containing protein</fullName>
    </recommendedName>
</protein>
<sequence length="933" mass="102872">MEPMAFNRFALPYSTMDGRIYRDEEVTLARITSQQQQQQQQQQQPGRANHAQGVSSSAGLRPDGTREDKTCRSTSPALQNKRRVVLPDPVAFKFLEDDSSVTLIERKKVLRGYELYLVEQWACSRQSPTLVIVTYTGDPNHSVVVGVLGIPEDQKEWSPRLRVYFKAIQQYHARPKDTELGELMVTNLSSFPSALTVIAIPDGDIRAHRQIFIINENLKRLGCSGRSGMTLSDPTPATQAKFLQLYKTSDKIPFFQSVLELVRMCQIALYIFGTLEQEYIDGLLCDLTETAINNWWTETGSEYHNIEPTDGILGPTTVAALLGTLMGARNRLSYYGAPITKDVFDLDNMKKGIGSFQKAYKLERTRRLDRQTLLRLHSVTAKAAAGEGGWGVQKAVKSTVAEIGGKRGELVIGMVGGKEKAGIGDIETTDLDKFISLAYGERAKWLWHGKARRTASEPQDDSMADASGLLFGKESKDDLPGSQGTASRRTLSMPLEEVVDDPPRKEDAQIVYQSTAPASTSSMADPPGDRDQLRKAVFKSVAGKVNDARSGFGRIRDAVGTGLRGHVSRPSKDEGPWDLGGASGNHTPSVATLAQSSASVSSPMVMGRAFTWKNKPEEYLNAFKKERDAGIASSAPGHVLLPIGSESRIPKVVSKSDPDSVKSITPEPARDQAQEEEIRKELVDNDPSVAGSVIDESDLQGPLLSAERSSHIPLTCLQRRHSITAFSNTSTQPFDEKRWPRRLSFSAAEEAILRWEELAGSFDYPDTLDTYSALRFELASAEIARSLYVSLASLQHQAAPWASSKIDAVEALDAYYSQQHDDLQAMYHQLSEAYTQLKQHSAGMLSEERAGLTEAVKDVEVLVAKLEYEINALVSKVKDVEDGVAQFEVQVEEVERRAAELKSVLETESWLHWFVRTLTGIGTGPNITKQGGD</sequence>
<keyword evidence="5" id="KW-1185">Reference proteome</keyword>
<dbReference type="STRING" id="177199.A0A420Y9N6"/>
<comment type="caution">
    <text evidence="4">The sequence shown here is derived from an EMBL/GenBank/DDBJ whole genome shotgun (WGS) entry which is preliminary data.</text>
</comment>
<dbReference type="OrthoDB" id="19806at2759"/>
<feature type="region of interest" description="Disordered" evidence="2">
    <location>
        <begin position="562"/>
        <end position="596"/>
    </location>
</feature>
<dbReference type="AlphaFoldDB" id="A0A420Y9N6"/>
<feature type="compositionally biased region" description="Polar residues" evidence="2">
    <location>
        <begin position="584"/>
        <end position="596"/>
    </location>
</feature>
<feature type="domain" description="STB6-like N-terminal" evidence="3">
    <location>
        <begin position="83"/>
        <end position="221"/>
    </location>
</feature>
<feature type="region of interest" description="Disordered" evidence="2">
    <location>
        <begin position="32"/>
        <end position="76"/>
    </location>
</feature>
<evidence type="ECO:0000313" key="4">
    <source>
        <dbReference type="EMBL" id="RKU44608.1"/>
    </source>
</evidence>